<dbReference type="Proteomes" id="UP000812672">
    <property type="component" value="Unassembled WGS sequence"/>
</dbReference>
<dbReference type="EMBL" id="JAHLZF010000020">
    <property type="protein sequence ID" value="MBU6081698.1"/>
    <property type="molecule type" value="Genomic_DNA"/>
</dbReference>
<gene>
    <name evidence="1" type="ORF">KQ486_11800</name>
</gene>
<evidence type="ECO:0000313" key="2">
    <source>
        <dbReference type="Proteomes" id="UP000812672"/>
    </source>
</evidence>
<accession>A0ABS6GTE1</accession>
<organism evidence="1 2">
    <name type="scientific">Allobacillus halotolerans</name>
    <dbReference type="NCBI Taxonomy" id="570278"/>
    <lineage>
        <taxon>Bacteria</taxon>
        <taxon>Bacillati</taxon>
        <taxon>Bacillota</taxon>
        <taxon>Bacilli</taxon>
        <taxon>Bacillales</taxon>
        <taxon>Bacillaceae</taxon>
        <taxon>Allobacillus</taxon>
    </lineage>
</organism>
<reference evidence="1 2" key="1">
    <citation type="journal article" date="2011" name="Int. J. Syst. Evol. Microbiol.">
        <title>Allobacillus halotolerans gen. nov., sp. nov. isolated from shrimp paste.</title>
        <authorList>
            <person name="Sheu S.Y."/>
            <person name="Arun A.B."/>
            <person name="Jiang S.R."/>
            <person name="Young C.C."/>
            <person name="Chen W.M."/>
        </authorList>
    </citation>
    <scope>NUCLEOTIDE SEQUENCE [LARGE SCALE GENOMIC DNA]</scope>
    <source>
        <strain evidence="1 2">LMG 24826</strain>
    </source>
</reference>
<name>A0ABS6GTE1_9BACI</name>
<evidence type="ECO:0000313" key="1">
    <source>
        <dbReference type="EMBL" id="MBU6081698.1"/>
    </source>
</evidence>
<dbReference type="RefSeq" id="WP_144162469.1">
    <property type="nucleotide sequence ID" value="NZ_CAUPKR010000013.1"/>
</dbReference>
<comment type="caution">
    <text evidence="1">The sequence shown here is derived from an EMBL/GenBank/DDBJ whole genome shotgun (WGS) entry which is preliminary data.</text>
</comment>
<proteinExistence type="predicted"/>
<protein>
    <submittedName>
        <fullName evidence="1">Uncharacterized protein</fullName>
    </submittedName>
</protein>
<keyword evidence="2" id="KW-1185">Reference proteome</keyword>
<sequence>MFLDRQYQYDEGIDRMMNEGGVFHPDVLNELNDQAHLVEHEYIYNEGIDRLVNEGGLYIPMIQERNEWFVEPMELVLAENEL</sequence>